<reference evidence="2" key="1">
    <citation type="submission" date="2017-05" db="UniProtKB">
        <authorList>
            <consortium name="EnsemblMetazoa"/>
        </authorList>
    </citation>
    <scope>IDENTIFICATION</scope>
</reference>
<protein>
    <submittedName>
        <fullName evidence="2">Uncharacterized protein</fullName>
    </submittedName>
</protein>
<dbReference type="InParanoid" id="A0A1X7UVK8"/>
<name>A0A1X7UVK8_AMPQE</name>
<keyword evidence="1" id="KW-1133">Transmembrane helix</keyword>
<proteinExistence type="predicted"/>
<keyword evidence="1" id="KW-0472">Membrane</keyword>
<evidence type="ECO:0000256" key="1">
    <source>
        <dbReference type="SAM" id="Phobius"/>
    </source>
</evidence>
<accession>A0A1X7UVK8</accession>
<feature type="transmembrane region" description="Helical" evidence="1">
    <location>
        <begin position="76"/>
        <end position="96"/>
    </location>
</feature>
<feature type="transmembrane region" description="Helical" evidence="1">
    <location>
        <begin position="41"/>
        <end position="64"/>
    </location>
</feature>
<evidence type="ECO:0000313" key="2">
    <source>
        <dbReference type="EnsemblMetazoa" id="Aqu2.1.32015_001"/>
    </source>
</evidence>
<organism evidence="2">
    <name type="scientific">Amphimedon queenslandica</name>
    <name type="common">Sponge</name>
    <dbReference type="NCBI Taxonomy" id="400682"/>
    <lineage>
        <taxon>Eukaryota</taxon>
        <taxon>Metazoa</taxon>
        <taxon>Porifera</taxon>
        <taxon>Demospongiae</taxon>
        <taxon>Heteroscleromorpha</taxon>
        <taxon>Haplosclerida</taxon>
        <taxon>Niphatidae</taxon>
        <taxon>Amphimedon</taxon>
    </lineage>
</organism>
<keyword evidence="1" id="KW-0812">Transmembrane</keyword>
<dbReference type="EnsemblMetazoa" id="Aqu2.1.32015_001">
    <property type="protein sequence ID" value="Aqu2.1.32015_001"/>
    <property type="gene ID" value="Aqu2.1.32015"/>
</dbReference>
<sequence>MCVLTRTSCVHVTCTCVCMCVSNYACFTCSFICVCMYRCTCMCVSVSLVCVCVCVYMQTLSKFLIEDSHDIITDSVVYTCLLIYCVLLILLCDLCVT</sequence>
<dbReference type="AlphaFoldDB" id="A0A1X7UVK8"/>